<reference evidence="3" key="1">
    <citation type="submission" date="2016-09" db="EMBL/GenBank/DDBJ databases">
        <authorList>
            <person name="Capua I."/>
            <person name="De Benedictis P."/>
            <person name="Joannis T."/>
            <person name="Lombin L.H."/>
            <person name="Cattoli G."/>
        </authorList>
    </citation>
    <scope>NUCLEOTIDE SEQUENCE [LARGE SCALE GENOMIC DNA]</scope>
    <source>
        <strain evidence="3">MSU</strain>
    </source>
</reference>
<dbReference type="OrthoDB" id="1354180at2"/>
<organism evidence="3 5">
    <name type="scientific">Flavobacterium tructae</name>
    <dbReference type="NCBI Taxonomy" id="1114873"/>
    <lineage>
        <taxon>Bacteria</taxon>
        <taxon>Pseudomonadati</taxon>
        <taxon>Bacteroidota</taxon>
        <taxon>Flavobacteriia</taxon>
        <taxon>Flavobacteriales</taxon>
        <taxon>Flavobacteriaceae</taxon>
        <taxon>Flavobacterium</taxon>
    </lineage>
</organism>
<evidence type="ECO:0008006" key="7">
    <source>
        <dbReference type="Google" id="ProtNLM"/>
    </source>
</evidence>
<evidence type="ECO:0000256" key="2">
    <source>
        <dbReference type="SAM" id="Phobius"/>
    </source>
</evidence>
<keyword evidence="6" id="KW-1185">Reference proteome</keyword>
<evidence type="ECO:0000256" key="1">
    <source>
        <dbReference type="SAM" id="Coils"/>
    </source>
</evidence>
<dbReference type="AlphaFoldDB" id="A0A1S1JBY4"/>
<keyword evidence="1" id="KW-0175">Coiled coil</keyword>
<keyword evidence="2" id="KW-0812">Transmembrane</keyword>
<dbReference type="Proteomes" id="UP000180252">
    <property type="component" value="Unassembled WGS sequence"/>
</dbReference>
<comment type="caution">
    <text evidence="3">The sequence shown here is derived from an EMBL/GenBank/DDBJ whole genome shotgun (WGS) entry which is preliminary data.</text>
</comment>
<keyword evidence="2" id="KW-0472">Membrane</keyword>
<dbReference type="EMBL" id="MUHG01000039">
    <property type="protein sequence ID" value="OXB14323.1"/>
    <property type="molecule type" value="Genomic_DNA"/>
</dbReference>
<dbReference type="PROSITE" id="PS51257">
    <property type="entry name" value="PROKAR_LIPOPROTEIN"/>
    <property type="match status" value="1"/>
</dbReference>
<feature type="coiled-coil region" evidence="1">
    <location>
        <begin position="118"/>
        <end position="145"/>
    </location>
</feature>
<feature type="transmembrane region" description="Helical" evidence="2">
    <location>
        <begin position="16"/>
        <end position="38"/>
    </location>
</feature>
<dbReference type="EMBL" id="MIKE01000002">
    <property type="protein sequence ID" value="OHT47310.1"/>
    <property type="molecule type" value="Genomic_DNA"/>
</dbReference>
<dbReference type="RefSeq" id="WP_070905591.1">
    <property type="nucleotide sequence ID" value="NZ_MIKE01000002.1"/>
</dbReference>
<evidence type="ECO:0000313" key="3">
    <source>
        <dbReference type="EMBL" id="OHT47310.1"/>
    </source>
</evidence>
<evidence type="ECO:0000313" key="5">
    <source>
        <dbReference type="Proteomes" id="UP000180252"/>
    </source>
</evidence>
<reference evidence="5" key="2">
    <citation type="submission" date="2016-09" db="EMBL/GenBank/DDBJ databases">
        <authorList>
            <person name="Chen S."/>
            <person name="Walker E."/>
        </authorList>
    </citation>
    <scope>NUCLEOTIDE SEQUENCE [LARGE SCALE GENOMIC DNA]</scope>
    <source>
        <strain evidence="5">MSU</strain>
    </source>
</reference>
<dbReference type="Proteomes" id="UP000198319">
    <property type="component" value="Unassembled WGS sequence"/>
</dbReference>
<evidence type="ECO:0000313" key="6">
    <source>
        <dbReference type="Proteomes" id="UP000198319"/>
    </source>
</evidence>
<sequence>MKPLNSPKIATQKRRFLILFFTTFTFIFGCLFITLITANKGAAELEQKHKYYNDIAVKQGEMNLLLGEILIEINDLRFKDRTLNERKNLQSLINEKRFAINNEIQKSKTNLTNSFGLYEELLVELQRIQTKIDVLKEAATSYEIKSNQLKNCIEKHKLENKKNSTKS</sequence>
<accession>A0A1S1JBY4</accession>
<keyword evidence="2" id="KW-1133">Transmembrane helix</keyword>
<evidence type="ECO:0000313" key="4">
    <source>
        <dbReference type="EMBL" id="OXB14323.1"/>
    </source>
</evidence>
<name>A0A1S1JBY4_9FLAO</name>
<dbReference type="STRING" id="1278819.BHE19_20760"/>
<protein>
    <recommendedName>
        <fullName evidence="7">Type VI secretion system transmembrane protein TssO</fullName>
    </recommendedName>
</protein>
<reference evidence="4 6" key="3">
    <citation type="submission" date="2016-11" db="EMBL/GenBank/DDBJ databases">
        <title>Whole genomes of Flavobacteriaceae.</title>
        <authorList>
            <person name="Stine C."/>
            <person name="Li C."/>
            <person name="Tadesse D."/>
        </authorList>
    </citation>
    <scope>NUCLEOTIDE SEQUENCE [LARGE SCALE GENOMIC DNA]</scope>
    <source>
        <strain evidence="4 6">ATCC BAA-2541</strain>
    </source>
</reference>
<gene>
    <name evidence="4" type="ORF">B0A71_22045</name>
    <name evidence="3" type="ORF">BHE19_20760</name>
</gene>
<proteinExistence type="predicted"/>